<dbReference type="AlphaFoldDB" id="A0A938Y9L3"/>
<dbReference type="Proteomes" id="UP000663792">
    <property type="component" value="Unassembled WGS sequence"/>
</dbReference>
<evidence type="ECO:0000256" key="3">
    <source>
        <dbReference type="ARBA" id="ARBA00023002"/>
    </source>
</evidence>
<evidence type="ECO:0000256" key="4">
    <source>
        <dbReference type="ARBA" id="ARBA00023033"/>
    </source>
</evidence>
<proteinExistence type="predicted"/>
<dbReference type="Pfam" id="PF00296">
    <property type="entry name" value="Bac_luciferase"/>
    <property type="match status" value="1"/>
</dbReference>
<gene>
    <name evidence="6" type="ORF">JL106_13990</name>
</gene>
<organism evidence="6 7">
    <name type="scientific">Nakamurella leprariae</name>
    <dbReference type="NCBI Taxonomy" id="2803911"/>
    <lineage>
        <taxon>Bacteria</taxon>
        <taxon>Bacillati</taxon>
        <taxon>Actinomycetota</taxon>
        <taxon>Actinomycetes</taxon>
        <taxon>Nakamurellales</taxon>
        <taxon>Nakamurellaceae</taxon>
        <taxon>Nakamurella</taxon>
    </lineage>
</organism>
<evidence type="ECO:0000259" key="5">
    <source>
        <dbReference type="Pfam" id="PF00296"/>
    </source>
</evidence>
<sequence length="320" mass="34079">MTQPGAAPSGPSPALGFGLPTSGAWATADAMATVAREAEAAGYHSLWTFQRLLTPIEHSWGSSYDSPHDPLVSLAYAAALTERVRLGVAVLNAPFTTPLQLAKAATTLDEVSAGRLDLGLGAGWAQEEFDAVGVPFARRGARFEEFLRCLTAIWTQDPVEFDGAFYRVPRSHVDPKPRQRPHPPVLLGGAAPAALRRVGRMADGWISASRADLRRIGEDIAIIREAATTAGRDPDRLRIVCRGVVRLTDGADRAGDPAARRPLRGSAEQIREDLAALAAAGVTEVFLDPNFDPAISGPGADPAESLRRAMHLLETFAPGR</sequence>
<dbReference type="InterPro" id="IPR036661">
    <property type="entry name" value="Luciferase-like_sf"/>
</dbReference>
<keyword evidence="7" id="KW-1185">Reference proteome</keyword>
<dbReference type="PANTHER" id="PTHR42847:SF4">
    <property type="entry name" value="ALKANESULFONATE MONOOXYGENASE-RELATED"/>
    <property type="match status" value="1"/>
</dbReference>
<evidence type="ECO:0000313" key="6">
    <source>
        <dbReference type="EMBL" id="MBM9468390.1"/>
    </source>
</evidence>
<keyword evidence="3 6" id="KW-0560">Oxidoreductase</keyword>
<name>A0A938Y9L3_9ACTN</name>
<evidence type="ECO:0000313" key="7">
    <source>
        <dbReference type="Proteomes" id="UP000663792"/>
    </source>
</evidence>
<dbReference type="EC" id="1.-.-.-" evidence="6"/>
<dbReference type="GO" id="GO:0046306">
    <property type="term" value="P:alkanesulfonate catabolic process"/>
    <property type="evidence" value="ECO:0007669"/>
    <property type="project" value="TreeGrafter"/>
</dbReference>
<feature type="domain" description="Luciferase-like" evidence="5">
    <location>
        <begin position="26"/>
        <end position="264"/>
    </location>
</feature>
<evidence type="ECO:0000256" key="2">
    <source>
        <dbReference type="ARBA" id="ARBA00022643"/>
    </source>
</evidence>
<dbReference type="InterPro" id="IPR011251">
    <property type="entry name" value="Luciferase-like_dom"/>
</dbReference>
<dbReference type="EMBL" id="JAERWK010000017">
    <property type="protein sequence ID" value="MBM9468390.1"/>
    <property type="molecule type" value="Genomic_DNA"/>
</dbReference>
<protein>
    <submittedName>
        <fullName evidence="6">TIGR03619 family F420-dependent LLM class oxidoreductase</fullName>
        <ecNumber evidence="6">1.-.-.-</ecNumber>
    </submittedName>
</protein>
<comment type="caution">
    <text evidence="6">The sequence shown here is derived from an EMBL/GenBank/DDBJ whole genome shotgun (WGS) entry which is preliminary data.</text>
</comment>
<accession>A0A938Y9L3</accession>
<dbReference type="InterPro" id="IPR050172">
    <property type="entry name" value="SsuD_RutA_monooxygenase"/>
</dbReference>
<dbReference type="PANTHER" id="PTHR42847">
    <property type="entry name" value="ALKANESULFONATE MONOOXYGENASE"/>
    <property type="match status" value="1"/>
</dbReference>
<dbReference type="InterPro" id="IPR019921">
    <property type="entry name" value="Lucif-like_OxRdtase_Rv2161c"/>
</dbReference>
<dbReference type="GO" id="GO:0008726">
    <property type="term" value="F:alkanesulfonate monooxygenase activity"/>
    <property type="evidence" value="ECO:0007669"/>
    <property type="project" value="TreeGrafter"/>
</dbReference>
<evidence type="ECO:0000256" key="1">
    <source>
        <dbReference type="ARBA" id="ARBA00022630"/>
    </source>
</evidence>
<dbReference type="SUPFAM" id="SSF51679">
    <property type="entry name" value="Bacterial luciferase-like"/>
    <property type="match status" value="1"/>
</dbReference>
<dbReference type="RefSeq" id="WP_205261347.1">
    <property type="nucleotide sequence ID" value="NZ_JAERWK010000017.1"/>
</dbReference>
<reference evidence="6" key="1">
    <citation type="submission" date="2021-01" db="EMBL/GenBank/DDBJ databases">
        <title>YIM 132084 draft genome.</title>
        <authorList>
            <person name="An D."/>
        </authorList>
    </citation>
    <scope>NUCLEOTIDE SEQUENCE</scope>
    <source>
        <strain evidence="6">YIM 132084</strain>
    </source>
</reference>
<keyword evidence="1" id="KW-0285">Flavoprotein</keyword>
<dbReference type="Gene3D" id="3.20.20.30">
    <property type="entry name" value="Luciferase-like domain"/>
    <property type="match status" value="1"/>
</dbReference>
<dbReference type="NCBIfam" id="TIGR03619">
    <property type="entry name" value="F420_Rv2161c"/>
    <property type="match status" value="1"/>
</dbReference>
<keyword evidence="4" id="KW-0503">Monooxygenase</keyword>
<keyword evidence="2" id="KW-0288">FMN</keyword>